<comment type="caution">
    <text evidence="7">Lacks conserved residue(s) required for the propagation of feature annotation.</text>
</comment>
<feature type="coiled-coil region" evidence="9">
    <location>
        <begin position="326"/>
        <end position="411"/>
    </location>
</feature>
<evidence type="ECO:0000256" key="2">
    <source>
        <dbReference type="ARBA" id="ARBA00022490"/>
    </source>
</evidence>
<dbReference type="InterPro" id="IPR001752">
    <property type="entry name" value="Kinesin_motor_dom"/>
</dbReference>
<dbReference type="AlphaFoldDB" id="A0A0T6BBQ5"/>
<evidence type="ECO:0000256" key="7">
    <source>
        <dbReference type="PROSITE-ProRule" id="PRU00283"/>
    </source>
</evidence>
<dbReference type="GO" id="GO:0051231">
    <property type="term" value="P:spindle elongation"/>
    <property type="evidence" value="ECO:0007669"/>
    <property type="project" value="TreeGrafter"/>
</dbReference>
<dbReference type="OrthoDB" id="3176171at2759"/>
<feature type="non-terminal residue" evidence="11">
    <location>
        <position position="779"/>
    </location>
</feature>
<dbReference type="InterPro" id="IPR036961">
    <property type="entry name" value="Kinesin_motor_dom_sf"/>
</dbReference>
<gene>
    <name evidence="11" type="ORF">AMK59_2357</name>
</gene>
<feature type="coiled-coil region" evidence="9">
    <location>
        <begin position="188"/>
        <end position="219"/>
    </location>
</feature>
<comment type="similarity">
    <text evidence="7 8">Belongs to the TRAFAC class myosin-kinesin ATPase superfamily. Kinesin family.</text>
</comment>
<feature type="coiled-coil region" evidence="9">
    <location>
        <begin position="614"/>
        <end position="641"/>
    </location>
</feature>
<organism evidence="11 12">
    <name type="scientific">Oryctes borbonicus</name>
    <dbReference type="NCBI Taxonomy" id="1629725"/>
    <lineage>
        <taxon>Eukaryota</taxon>
        <taxon>Metazoa</taxon>
        <taxon>Ecdysozoa</taxon>
        <taxon>Arthropoda</taxon>
        <taxon>Hexapoda</taxon>
        <taxon>Insecta</taxon>
        <taxon>Pterygota</taxon>
        <taxon>Neoptera</taxon>
        <taxon>Endopterygota</taxon>
        <taxon>Coleoptera</taxon>
        <taxon>Polyphaga</taxon>
        <taxon>Scarabaeiformia</taxon>
        <taxon>Scarabaeidae</taxon>
        <taxon>Dynastinae</taxon>
        <taxon>Oryctes</taxon>
    </lineage>
</organism>
<reference evidence="11 12" key="1">
    <citation type="submission" date="2015-09" db="EMBL/GenBank/DDBJ databases">
        <title>Draft genome of the scarab beetle Oryctes borbonicus.</title>
        <authorList>
            <person name="Meyer J.M."/>
            <person name="Markov G.V."/>
            <person name="Baskaran P."/>
            <person name="Herrmann M."/>
            <person name="Sommer R.J."/>
            <person name="Roedelsperger C."/>
        </authorList>
    </citation>
    <scope>NUCLEOTIDE SEQUENCE [LARGE SCALE GENOMIC DNA]</scope>
    <source>
        <strain evidence="11">OB123</strain>
        <tissue evidence="11">Whole animal</tissue>
    </source>
</reference>
<protein>
    <recommendedName>
        <fullName evidence="8">Kinesin-like protein</fullName>
    </recommendedName>
</protein>
<comment type="subcellular location">
    <subcellularLocation>
        <location evidence="1">Cytoplasm</location>
        <location evidence="1">Cytoskeleton</location>
    </subcellularLocation>
</comment>
<proteinExistence type="inferred from homology"/>
<evidence type="ECO:0000256" key="8">
    <source>
        <dbReference type="RuleBase" id="RU000394"/>
    </source>
</evidence>
<keyword evidence="6" id="KW-0206">Cytoskeleton</keyword>
<dbReference type="GO" id="GO:0007052">
    <property type="term" value="P:mitotic spindle organization"/>
    <property type="evidence" value="ECO:0007669"/>
    <property type="project" value="TreeGrafter"/>
</dbReference>
<dbReference type="PRINTS" id="PR00380">
    <property type="entry name" value="KINESINHEAVY"/>
</dbReference>
<dbReference type="GO" id="GO:0008017">
    <property type="term" value="F:microtubule binding"/>
    <property type="evidence" value="ECO:0007669"/>
    <property type="project" value="InterPro"/>
</dbReference>
<dbReference type="GO" id="GO:0005524">
    <property type="term" value="F:ATP binding"/>
    <property type="evidence" value="ECO:0007669"/>
    <property type="project" value="UniProtKB-KW"/>
</dbReference>
<keyword evidence="8" id="KW-0493">Microtubule</keyword>
<dbReference type="Proteomes" id="UP000051574">
    <property type="component" value="Unassembled WGS sequence"/>
</dbReference>
<accession>A0A0T6BBQ5</accession>
<keyword evidence="5 9" id="KW-0175">Coiled coil</keyword>
<dbReference type="EMBL" id="LJIG01002254">
    <property type="protein sequence ID" value="KRT84686.1"/>
    <property type="molecule type" value="Genomic_DNA"/>
</dbReference>
<evidence type="ECO:0000313" key="12">
    <source>
        <dbReference type="Proteomes" id="UP000051574"/>
    </source>
</evidence>
<name>A0A0T6BBQ5_9SCAR</name>
<keyword evidence="4 8" id="KW-0067">ATP-binding</keyword>
<dbReference type="InterPro" id="IPR019821">
    <property type="entry name" value="Kinesin_motor_CS"/>
</dbReference>
<dbReference type="SUPFAM" id="SSF52540">
    <property type="entry name" value="P-loop containing nucleoside triphosphate hydrolases"/>
    <property type="match status" value="1"/>
</dbReference>
<dbReference type="PROSITE" id="PS00411">
    <property type="entry name" value="KINESIN_MOTOR_1"/>
    <property type="match status" value="1"/>
</dbReference>
<dbReference type="GO" id="GO:0003777">
    <property type="term" value="F:microtubule motor activity"/>
    <property type="evidence" value="ECO:0007669"/>
    <property type="project" value="InterPro"/>
</dbReference>
<feature type="coiled-coil region" evidence="9">
    <location>
        <begin position="522"/>
        <end position="570"/>
    </location>
</feature>
<dbReference type="PROSITE" id="PS50067">
    <property type="entry name" value="KINESIN_MOTOR_2"/>
    <property type="match status" value="1"/>
</dbReference>
<dbReference type="GO" id="GO:0007018">
    <property type="term" value="P:microtubule-based movement"/>
    <property type="evidence" value="ECO:0007669"/>
    <property type="project" value="InterPro"/>
</dbReference>
<dbReference type="Pfam" id="PF25764">
    <property type="entry name" value="KIF21A_4th"/>
    <property type="match status" value="1"/>
</dbReference>
<evidence type="ECO:0000313" key="11">
    <source>
        <dbReference type="EMBL" id="KRT84686.1"/>
    </source>
</evidence>
<keyword evidence="2" id="KW-0963">Cytoplasm</keyword>
<feature type="non-terminal residue" evidence="11">
    <location>
        <position position="1"/>
    </location>
</feature>
<dbReference type="PANTHER" id="PTHR47969">
    <property type="entry name" value="CHROMOSOME-ASSOCIATED KINESIN KIF4A-RELATED"/>
    <property type="match status" value="1"/>
</dbReference>
<dbReference type="GO" id="GO:0005875">
    <property type="term" value="C:microtubule associated complex"/>
    <property type="evidence" value="ECO:0007669"/>
    <property type="project" value="TreeGrafter"/>
</dbReference>
<evidence type="ECO:0000259" key="10">
    <source>
        <dbReference type="PROSITE" id="PS50067"/>
    </source>
</evidence>
<evidence type="ECO:0000256" key="6">
    <source>
        <dbReference type="ARBA" id="ARBA00023212"/>
    </source>
</evidence>
<keyword evidence="3 8" id="KW-0547">Nucleotide-binding</keyword>
<dbReference type="Gene3D" id="3.40.850.10">
    <property type="entry name" value="Kinesin motor domain"/>
    <property type="match status" value="1"/>
</dbReference>
<evidence type="ECO:0000256" key="1">
    <source>
        <dbReference type="ARBA" id="ARBA00004245"/>
    </source>
</evidence>
<keyword evidence="12" id="KW-1185">Reference proteome</keyword>
<dbReference type="InterPro" id="IPR027640">
    <property type="entry name" value="Kinesin-like_fam"/>
</dbReference>
<feature type="coiled-coil region" evidence="9">
    <location>
        <begin position="684"/>
        <end position="711"/>
    </location>
</feature>
<dbReference type="SMART" id="SM00129">
    <property type="entry name" value="KISc"/>
    <property type="match status" value="1"/>
</dbReference>
<evidence type="ECO:0000256" key="9">
    <source>
        <dbReference type="SAM" id="Coils"/>
    </source>
</evidence>
<sequence length="779" mass="89714">FSNINRTAKFHLVDLAGSERSKKTGATGQTFKEGVNINKGLLALGNVISALGDEKTQNGYISYRDSNLTRLLKDSLGGNSITLMIACVSPADYNLEETLSTLRYADRARKIKNKPIINQDPKVAEINRLNKLVQQLRLELIGQGGPIICQAELELLKKETYDLKQKNHQLNIKLSASINDNTVLFERVHLLESRNEELLKKLKEIQDEYNATLNNLNLSIERSDVAAIKETVNKLESIQAHLTDINSEQAQTMKELRKHEADNYRSMTTDDSNSESEINEEQEFHTAQQIALNTELQEVMRKLVVKERLAEYISANTCYAADHNMITDCENKIVALEKEKRELLQQLKSAQTTGVSAKIAEQRRKRVQDLENQIQDLNKKVTEQARLIKLKEKDEEKMKQFNKEILSLKKMKVDLMKKMKAESEKFRTWKNQREKELVKLKEQDRKRLNQISKMETMHTRQQNVLKRKVEEAAAINKRLKDALVKRKAVQGMKANAKGDRVAEWINHELDLHVNTLEAQLTLNGLLEDRALLHKQLDNLKAEVDEDSPDVKQLEEEISLRSTQIQDLQQKILDSAEESKSQSRFDGLQTMGDAKQALKVLFDTVTSIKKSTFANENRIQELENVNAEMKKDKQDIINAFKEKELDHFTNQREYEEKIGILLKRVEVEGMDEQTKEILSIHRSKIDMLEKEKREQMLEVEALKKRIEEIQEVAAQNKTPLVKSTKRVARKPEETELAKQIVVLRPDNGVESDESFEDNTEVDPDWRNTPLAKKIQNIRNT</sequence>
<keyword evidence="8" id="KW-0505">Motor protein</keyword>
<evidence type="ECO:0000256" key="5">
    <source>
        <dbReference type="ARBA" id="ARBA00023054"/>
    </source>
</evidence>
<evidence type="ECO:0000256" key="4">
    <source>
        <dbReference type="ARBA" id="ARBA00022840"/>
    </source>
</evidence>
<feature type="domain" description="Kinesin motor" evidence="10">
    <location>
        <begin position="1"/>
        <end position="111"/>
    </location>
</feature>
<dbReference type="GO" id="GO:0005874">
    <property type="term" value="C:microtubule"/>
    <property type="evidence" value="ECO:0007669"/>
    <property type="project" value="UniProtKB-KW"/>
</dbReference>
<comment type="caution">
    <text evidence="11">The sequence shown here is derived from an EMBL/GenBank/DDBJ whole genome shotgun (WGS) entry which is preliminary data.</text>
</comment>
<dbReference type="Pfam" id="PF00225">
    <property type="entry name" value="Kinesin"/>
    <property type="match status" value="1"/>
</dbReference>
<evidence type="ECO:0000256" key="3">
    <source>
        <dbReference type="ARBA" id="ARBA00022741"/>
    </source>
</evidence>
<dbReference type="PANTHER" id="PTHR47969:SF15">
    <property type="entry name" value="CHROMOSOME-ASSOCIATED KINESIN KIF4A-RELATED"/>
    <property type="match status" value="1"/>
</dbReference>
<dbReference type="InterPro" id="IPR027417">
    <property type="entry name" value="P-loop_NTPase"/>
</dbReference>